<evidence type="ECO:0000256" key="2">
    <source>
        <dbReference type="ARBA" id="ARBA00005120"/>
    </source>
</evidence>
<evidence type="ECO:0000256" key="1">
    <source>
        <dbReference type="ARBA" id="ARBA00003294"/>
    </source>
</evidence>
<comment type="catalytic activity">
    <reaction evidence="10">
        <text>L-aspartate 4-semialdehyde + pyruvate = (2S,4S)-4-hydroxy-2,3,4,5-tetrahydrodipicolinate + H2O + H(+)</text>
        <dbReference type="Rhea" id="RHEA:34171"/>
        <dbReference type="ChEBI" id="CHEBI:15361"/>
        <dbReference type="ChEBI" id="CHEBI:15377"/>
        <dbReference type="ChEBI" id="CHEBI:15378"/>
        <dbReference type="ChEBI" id="CHEBI:67139"/>
        <dbReference type="ChEBI" id="CHEBI:537519"/>
        <dbReference type="EC" id="4.3.3.7"/>
    </reaction>
</comment>
<keyword evidence="9" id="KW-0704">Schiff base</keyword>
<dbReference type="NCBIfam" id="TIGR00674">
    <property type="entry name" value="dapA"/>
    <property type="match status" value="1"/>
</dbReference>
<dbReference type="SMART" id="SM01130">
    <property type="entry name" value="DHDPS"/>
    <property type="match status" value="1"/>
</dbReference>
<dbReference type="CDD" id="cd00950">
    <property type="entry name" value="DHDPS"/>
    <property type="match status" value="1"/>
</dbReference>
<dbReference type="EC" id="4.3.3.7" evidence="3"/>
<dbReference type="PIRSF" id="PIRSF001365">
    <property type="entry name" value="DHDPS"/>
    <property type="match status" value="1"/>
</dbReference>
<evidence type="ECO:0000256" key="9">
    <source>
        <dbReference type="ARBA" id="ARBA00023270"/>
    </source>
</evidence>
<keyword evidence="6" id="KW-0220">Diaminopimelate biosynthesis</keyword>
<dbReference type="PANTHER" id="PTHR12128:SF66">
    <property type="entry name" value="4-HYDROXY-2-OXOGLUTARATE ALDOLASE, MITOCHONDRIAL"/>
    <property type="match status" value="1"/>
</dbReference>
<evidence type="ECO:0000256" key="10">
    <source>
        <dbReference type="ARBA" id="ARBA00047836"/>
    </source>
</evidence>
<evidence type="ECO:0000256" key="7">
    <source>
        <dbReference type="ARBA" id="ARBA00023154"/>
    </source>
</evidence>
<dbReference type="UniPathway" id="UPA00034">
    <property type="reaction ID" value="UER00017"/>
</dbReference>
<keyword evidence="5" id="KW-0028">Amino-acid biosynthesis</keyword>
<dbReference type="GO" id="GO:0009089">
    <property type="term" value="P:lysine biosynthetic process via diaminopimelate"/>
    <property type="evidence" value="ECO:0007669"/>
    <property type="project" value="UniProtKB-UniPathway"/>
</dbReference>
<dbReference type="GO" id="GO:0005829">
    <property type="term" value="C:cytosol"/>
    <property type="evidence" value="ECO:0007669"/>
    <property type="project" value="TreeGrafter"/>
</dbReference>
<dbReference type="PRINTS" id="PR00146">
    <property type="entry name" value="DHPICSNTHASE"/>
</dbReference>
<dbReference type="PANTHER" id="PTHR12128">
    <property type="entry name" value="DIHYDRODIPICOLINATE SYNTHASE"/>
    <property type="match status" value="1"/>
</dbReference>
<accession>A0A0F9HYC0</accession>
<comment type="caution">
    <text evidence="11">The sequence shown here is derived from an EMBL/GenBank/DDBJ whole genome shotgun (WGS) entry which is preliminary data.</text>
</comment>
<dbReference type="Pfam" id="PF00701">
    <property type="entry name" value="DHDPS"/>
    <property type="match status" value="1"/>
</dbReference>
<dbReference type="InterPro" id="IPR013785">
    <property type="entry name" value="Aldolase_TIM"/>
</dbReference>
<evidence type="ECO:0000256" key="8">
    <source>
        <dbReference type="ARBA" id="ARBA00023239"/>
    </source>
</evidence>
<keyword evidence="7" id="KW-0457">Lysine biosynthesis</keyword>
<evidence type="ECO:0000256" key="6">
    <source>
        <dbReference type="ARBA" id="ARBA00022915"/>
    </source>
</evidence>
<dbReference type="EMBL" id="LAZR01013767">
    <property type="protein sequence ID" value="KKM20431.1"/>
    <property type="molecule type" value="Genomic_DNA"/>
</dbReference>
<keyword evidence="4" id="KW-0963">Cytoplasm</keyword>
<reference evidence="11" key="1">
    <citation type="journal article" date="2015" name="Nature">
        <title>Complex archaea that bridge the gap between prokaryotes and eukaryotes.</title>
        <authorList>
            <person name="Spang A."/>
            <person name="Saw J.H."/>
            <person name="Jorgensen S.L."/>
            <person name="Zaremba-Niedzwiedzka K."/>
            <person name="Martijn J."/>
            <person name="Lind A.E."/>
            <person name="van Eijk R."/>
            <person name="Schleper C."/>
            <person name="Guy L."/>
            <person name="Ettema T.J."/>
        </authorList>
    </citation>
    <scope>NUCLEOTIDE SEQUENCE</scope>
</reference>
<dbReference type="Gene3D" id="3.20.20.70">
    <property type="entry name" value="Aldolase class I"/>
    <property type="match status" value="1"/>
</dbReference>
<organism evidence="11">
    <name type="scientific">marine sediment metagenome</name>
    <dbReference type="NCBI Taxonomy" id="412755"/>
    <lineage>
        <taxon>unclassified sequences</taxon>
        <taxon>metagenomes</taxon>
        <taxon>ecological metagenomes</taxon>
    </lineage>
</organism>
<dbReference type="HAMAP" id="MF_00418">
    <property type="entry name" value="DapA"/>
    <property type="match status" value="1"/>
</dbReference>
<protein>
    <recommendedName>
        <fullName evidence="3">4-hydroxy-tetrahydrodipicolinate synthase</fullName>
        <ecNumber evidence="3">4.3.3.7</ecNumber>
    </recommendedName>
</protein>
<name>A0A0F9HYC0_9ZZZZ</name>
<evidence type="ECO:0000256" key="3">
    <source>
        <dbReference type="ARBA" id="ARBA00012086"/>
    </source>
</evidence>
<dbReference type="InterPro" id="IPR002220">
    <property type="entry name" value="DapA-like"/>
</dbReference>
<dbReference type="SUPFAM" id="SSF51569">
    <property type="entry name" value="Aldolase"/>
    <property type="match status" value="1"/>
</dbReference>
<dbReference type="GO" id="GO:0019877">
    <property type="term" value="P:diaminopimelate biosynthetic process"/>
    <property type="evidence" value="ECO:0007669"/>
    <property type="project" value="UniProtKB-KW"/>
</dbReference>
<proteinExistence type="inferred from homology"/>
<dbReference type="AlphaFoldDB" id="A0A0F9HYC0"/>
<keyword evidence="8" id="KW-0456">Lyase</keyword>
<sequence>MTKIDKLKNVITAMISPLKEDFTLDEEKYREFIRFQIKNGCQLLTMGTTGESATLSHDEHHVAMDICVDEAKKSGKDPFVLAGAGSNSTKEAISLSQYAEKTGVDGILQVVPYYNKPVQHSLIDHFSAIADSVSLPIILYNVPSRTGRNLEADTVSKLSYAKDNIVGIKCASGDIDQITKIIKTTPDDFIVLSGDDSMTFHIMALGGKGVVSVASNIIPSKLVEFTNSMLNNEWNKAREMQLQLYDLFKVLFIESNPGPVKYAADLMGLMDSRMRLPLTPPLKENQKRIKTVLKNLDII</sequence>
<dbReference type="InterPro" id="IPR005263">
    <property type="entry name" value="DapA"/>
</dbReference>
<evidence type="ECO:0000256" key="4">
    <source>
        <dbReference type="ARBA" id="ARBA00022490"/>
    </source>
</evidence>
<comment type="pathway">
    <text evidence="2">Amino-acid biosynthesis; L-lysine biosynthesis via DAP pathway; (S)-tetrahydrodipicolinate from L-aspartate: step 3/4.</text>
</comment>
<evidence type="ECO:0000256" key="5">
    <source>
        <dbReference type="ARBA" id="ARBA00022605"/>
    </source>
</evidence>
<gene>
    <name evidence="11" type="ORF">LCGC14_1645540</name>
</gene>
<evidence type="ECO:0000313" key="11">
    <source>
        <dbReference type="EMBL" id="KKM20431.1"/>
    </source>
</evidence>
<dbReference type="GO" id="GO:0008840">
    <property type="term" value="F:4-hydroxy-tetrahydrodipicolinate synthase activity"/>
    <property type="evidence" value="ECO:0007669"/>
    <property type="project" value="UniProtKB-EC"/>
</dbReference>
<comment type="function">
    <text evidence="1">Catalyzes the condensation of (S)-aspartate-beta-semialdehyde [(S)-ASA] and pyruvate to 4-hydroxy-tetrahydrodipicolinate (HTPA).</text>
</comment>